<evidence type="ECO:0000313" key="3">
    <source>
        <dbReference type="RefSeq" id="XP_021033040.1"/>
    </source>
</evidence>
<dbReference type="Pfam" id="PF03137">
    <property type="entry name" value="OATP"/>
    <property type="match status" value="1"/>
</dbReference>
<organism evidence="2 3">
    <name type="scientific">Mus caroli</name>
    <name type="common">Ryukyu mouse</name>
    <name type="synonym">Ricefield mouse</name>
    <dbReference type="NCBI Taxonomy" id="10089"/>
    <lineage>
        <taxon>Eukaryota</taxon>
        <taxon>Metazoa</taxon>
        <taxon>Chordata</taxon>
        <taxon>Craniata</taxon>
        <taxon>Vertebrata</taxon>
        <taxon>Euteleostomi</taxon>
        <taxon>Mammalia</taxon>
        <taxon>Eutheria</taxon>
        <taxon>Euarchontoglires</taxon>
        <taxon>Glires</taxon>
        <taxon>Rodentia</taxon>
        <taxon>Myomorpha</taxon>
        <taxon>Muroidea</taxon>
        <taxon>Muridae</taxon>
        <taxon>Murinae</taxon>
        <taxon>Mus</taxon>
        <taxon>Mus</taxon>
    </lineage>
</organism>
<dbReference type="AlphaFoldDB" id="A0A6P5QVH5"/>
<dbReference type="GeneID" id="110305413"/>
<feature type="transmembrane region" description="Helical" evidence="1">
    <location>
        <begin position="20"/>
        <end position="43"/>
    </location>
</feature>
<protein>
    <submittedName>
        <fullName evidence="3">Solute carrier organic anion transporter family member 6A1-like</fullName>
    </submittedName>
</protein>
<keyword evidence="2" id="KW-1185">Reference proteome</keyword>
<dbReference type="GO" id="GO:0043252">
    <property type="term" value="P:sodium-independent organic anion transport"/>
    <property type="evidence" value="ECO:0007669"/>
    <property type="project" value="TreeGrafter"/>
</dbReference>
<dbReference type="RefSeq" id="XP_021033040.1">
    <property type="nucleotide sequence ID" value="XM_021177381.1"/>
</dbReference>
<proteinExistence type="predicted"/>
<keyword evidence="1" id="KW-1133">Transmembrane helix</keyword>
<dbReference type="GO" id="GO:0015347">
    <property type="term" value="F:sodium-independent organic anion transmembrane transporter activity"/>
    <property type="evidence" value="ECO:0007669"/>
    <property type="project" value="TreeGrafter"/>
</dbReference>
<dbReference type="PANTHER" id="PTHR11388">
    <property type="entry name" value="ORGANIC ANION TRANSPORTER"/>
    <property type="match status" value="1"/>
</dbReference>
<dbReference type="KEGG" id="mcal:110305413"/>
<sequence>MESVPTSWNSMSLGVMFTVWRFIGAIPAPIFFAETSALCCSFWDIDECGIKVRCWIYKKKQLAYTFVTIWISMQVATSLLCIYAVSRHDYVVKENTESLKSPVKRKKAKKEDGKD</sequence>
<keyword evidence="1" id="KW-0472">Membrane</keyword>
<accession>A0A6P5QVH5</accession>
<dbReference type="GO" id="GO:0016323">
    <property type="term" value="C:basolateral plasma membrane"/>
    <property type="evidence" value="ECO:0007669"/>
    <property type="project" value="TreeGrafter"/>
</dbReference>
<dbReference type="InterPro" id="IPR004156">
    <property type="entry name" value="OATP"/>
</dbReference>
<dbReference type="Proteomes" id="UP000515126">
    <property type="component" value="Chromosome 1"/>
</dbReference>
<evidence type="ECO:0000256" key="1">
    <source>
        <dbReference type="SAM" id="Phobius"/>
    </source>
</evidence>
<keyword evidence="1" id="KW-0812">Transmembrane</keyword>
<reference evidence="3" key="1">
    <citation type="submission" date="2025-08" db="UniProtKB">
        <authorList>
            <consortium name="RefSeq"/>
        </authorList>
    </citation>
    <scope>IDENTIFICATION</scope>
</reference>
<feature type="transmembrane region" description="Helical" evidence="1">
    <location>
        <begin position="63"/>
        <end position="85"/>
    </location>
</feature>
<name>A0A6P5QVH5_MUSCR</name>
<evidence type="ECO:0000313" key="2">
    <source>
        <dbReference type="Proteomes" id="UP000515126"/>
    </source>
</evidence>
<gene>
    <name evidence="3" type="primary">LOC110305413</name>
</gene>
<dbReference type="PANTHER" id="PTHR11388:SF4">
    <property type="entry name" value="SOLUTE CARRIER ORGANIC ANION TRANSPORTER FAMILY, MEMBER 6D1"/>
    <property type="match status" value="1"/>
</dbReference>